<sequence length="177" mass="19821">MPTLVENEEGFIANDLTFKTKTGYCHILPDKIVLTRDGIIGDMAKLTVGNNTSRILLIYALLAVMLLYVAFNALQEDIYGSAIIFIGVAAFLVYGIIRSTYHSETPVIAIEKIRRIQFTNAGSSGVSRAFFTIHFADEKGRIRKRLIALPGSYYSDEEETAEALEMMKSRFQIAERN</sequence>
<keyword evidence="1" id="KW-0812">Transmembrane</keyword>
<evidence type="ECO:0008006" key="4">
    <source>
        <dbReference type="Google" id="ProtNLM"/>
    </source>
</evidence>
<dbReference type="OrthoDB" id="663679at2"/>
<dbReference type="EMBL" id="FTOR01000001">
    <property type="protein sequence ID" value="SIS77780.1"/>
    <property type="molecule type" value="Genomic_DNA"/>
</dbReference>
<name>A0A173MQF2_9BACT</name>
<dbReference type="AlphaFoldDB" id="A0A173MQF2"/>
<keyword evidence="3" id="KW-1185">Reference proteome</keyword>
<accession>A0A173MQF2</accession>
<feature type="transmembrane region" description="Helical" evidence="1">
    <location>
        <begin position="55"/>
        <end position="72"/>
    </location>
</feature>
<evidence type="ECO:0000256" key="1">
    <source>
        <dbReference type="SAM" id="Phobius"/>
    </source>
</evidence>
<dbReference type="Proteomes" id="UP000186917">
    <property type="component" value="Unassembled WGS sequence"/>
</dbReference>
<feature type="transmembrane region" description="Helical" evidence="1">
    <location>
        <begin position="78"/>
        <end position="97"/>
    </location>
</feature>
<gene>
    <name evidence="2" type="ORF">SAMN05421788_1011152</name>
</gene>
<dbReference type="KEGG" id="fln:FLA_5770"/>
<evidence type="ECO:0000313" key="2">
    <source>
        <dbReference type="EMBL" id="SIS77780.1"/>
    </source>
</evidence>
<organism evidence="2 3">
    <name type="scientific">Filimonas lacunae</name>
    <dbReference type="NCBI Taxonomy" id="477680"/>
    <lineage>
        <taxon>Bacteria</taxon>
        <taxon>Pseudomonadati</taxon>
        <taxon>Bacteroidota</taxon>
        <taxon>Chitinophagia</taxon>
        <taxon>Chitinophagales</taxon>
        <taxon>Chitinophagaceae</taxon>
        <taxon>Filimonas</taxon>
    </lineage>
</organism>
<proteinExistence type="predicted"/>
<keyword evidence="1" id="KW-0472">Membrane</keyword>
<protein>
    <recommendedName>
        <fullName evidence="4">Phosphoribosylaminoimidazolesuccinocarboxamide synthase</fullName>
    </recommendedName>
</protein>
<dbReference type="RefSeq" id="WP_084206046.1">
    <property type="nucleotide sequence ID" value="NZ_AP017422.1"/>
</dbReference>
<keyword evidence="1" id="KW-1133">Transmembrane helix</keyword>
<evidence type="ECO:0000313" key="3">
    <source>
        <dbReference type="Proteomes" id="UP000186917"/>
    </source>
</evidence>
<reference evidence="3" key="1">
    <citation type="submission" date="2017-01" db="EMBL/GenBank/DDBJ databases">
        <authorList>
            <person name="Varghese N."/>
            <person name="Submissions S."/>
        </authorList>
    </citation>
    <scope>NUCLEOTIDE SEQUENCE [LARGE SCALE GENOMIC DNA]</scope>
    <source>
        <strain evidence="3">DSM 21054</strain>
    </source>
</reference>